<feature type="non-terminal residue" evidence="8">
    <location>
        <position position="1"/>
    </location>
</feature>
<accession>A0ABS7CMQ3</accession>
<dbReference type="InterPro" id="IPR001365">
    <property type="entry name" value="A_deaminase_dom"/>
</dbReference>
<dbReference type="PANTHER" id="PTHR11409:SF43">
    <property type="entry name" value="ADENOSINE DEAMINASE"/>
    <property type="match status" value="1"/>
</dbReference>
<proteinExistence type="inferred from homology"/>
<dbReference type="InterPro" id="IPR006330">
    <property type="entry name" value="Ado/ade_deaminase"/>
</dbReference>
<keyword evidence="5" id="KW-0378">Hydrolase</keyword>
<dbReference type="Pfam" id="PF00962">
    <property type="entry name" value="A_deaminase"/>
    <property type="match status" value="1"/>
</dbReference>
<dbReference type="SUPFAM" id="SSF51556">
    <property type="entry name" value="Metallo-dependent hydrolases"/>
    <property type="match status" value="1"/>
</dbReference>
<evidence type="ECO:0000259" key="7">
    <source>
        <dbReference type="Pfam" id="PF00962"/>
    </source>
</evidence>
<comment type="cofactor">
    <cofactor evidence="1">
        <name>Zn(2+)</name>
        <dbReference type="ChEBI" id="CHEBI:29105"/>
    </cofactor>
</comment>
<organism evidence="8 9">
    <name type="scientific">Paenibacillus sepulcri</name>
    <dbReference type="NCBI Taxonomy" id="359917"/>
    <lineage>
        <taxon>Bacteria</taxon>
        <taxon>Bacillati</taxon>
        <taxon>Bacillota</taxon>
        <taxon>Bacilli</taxon>
        <taxon>Bacillales</taxon>
        <taxon>Paenibacillaceae</taxon>
        <taxon>Paenibacillus</taxon>
    </lineage>
</organism>
<evidence type="ECO:0000256" key="4">
    <source>
        <dbReference type="ARBA" id="ARBA00022723"/>
    </source>
</evidence>
<gene>
    <name evidence="8" type="ORF">K0U00_50105</name>
</gene>
<evidence type="ECO:0000256" key="1">
    <source>
        <dbReference type="ARBA" id="ARBA00001947"/>
    </source>
</evidence>
<keyword evidence="4" id="KW-0479">Metal-binding</keyword>
<dbReference type="Proteomes" id="UP001519887">
    <property type="component" value="Unassembled WGS sequence"/>
</dbReference>
<sequence>GAALERAAYELAAQAAGENCLYMEVRFAPQLHTEHGLTLEDIIGHVVRGLKRGEDTFGITARTIVICMRHHGMEINRAVLDAAAHWHGRGVVAVDLAGDEAGYPAELFRELFGE</sequence>
<comment type="caution">
    <text evidence="8">The sequence shown here is derived from an EMBL/GenBank/DDBJ whole genome shotgun (WGS) entry which is preliminary data.</text>
</comment>
<comment type="similarity">
    <text evidence="2">Belongs to the metallo-dependent hydrolases superfamily. Adenosine and AMP deaminases family.</text>
</comment>
<dbReference type="Gene3D" id="3.20.20.140">
    <property type="entry name" value="Metal-dependent hydrolases"/>
    <property type="match status" value="1"/>
</dbReference>
<dbReference type="PANTHER" id="PTHR11409">
    <property type="entry name" value="ADENOSINE DEAMINASE"/>
    <property type="match status" value="1"/>
</dbReference>
<reference evidence="8 9" key="1">
    <citation type="submission" date="2021-07" db="EMBL/GenBank/DDBJ databases">
        <title>Paenibacillus radiodurans sp. nov., isolated from the southeastern edge of Tengger Desert.</title>
        <authorList>
            <person name="Zhang G."/>
        </authorList>
    </citation>
    <scope>NUCLEOTIDE SEQUENCE [LARGE SCALE GENOMIC DNA]</scope>
    <source>
        <strain evidence="8 9">CCM 7311</strain>
    </source>
</reference>
<dbReference type="EMBL" id="JAHZIK010003717">
    <property type="protein sequence ID" value="MBW7462234.1"/>
    <property type="molecule type" value="Genomic_DNA"/>
</dbReference>
<evidence type="ECO:0000256" key="6">
    <source>
        <dbReference type="ARBA" id="ARBA00022833"/>
    </source>
</evidence>
<evidence type="ECO:0000313" key="9">
    <source>
        <dbReference type="Proteomes" id="UP001519887"/>
    </source>
</evidence>
<evidence type="ECO:0000256" key="2">
    <source>
        <dbReference type="ARBA" id="ARBA00006676"/>
    </source>
</evidence>
<protein>
    <recommendedName>
        <fullName evidence="3">adenosine deaminase</fullName>
        <ecNumber evidence="3">3.5.4.4</ecNumber>
    </recommendedName>
</protein>
<keyword evidence="9" id="KW-1185">Reference proteome</keyword>
<name>A0ABS7CMQ3_9BACL</name>
<evidence type="ECO:0000313" key="8">
    <source>
        <dbReference type="EMBL" id="MBW7462234.1"/>
    </source>
</evidence>
<keyword evidence="6" id="KW-0862">Zinc</keyword>
<evidence type="ECO:0000256" key="3">
    <source>
        <dbReference type="ARBA" id="ARBA00012784"/>
    </source>
</evidence>
<evidence type="ECO:0000256" key="5">
    <source>
        <dbReference type="ARBA" id="ARBA00022801"/>
    </source>
</evidence>
<dbReference type="InterPro" id="IPR032466">
    <property type="entry name" value="Metal_Hydrolase"/>
</dbReference>
<feature type="domain" description="Adenosine deaminase" evidence="7">
    <location>
        <begin position="3"/>
        <end position="110"/>
    </location>
</feature>
<feature type="non-terminal residue" evidence="8">
    <location>
        <position position="114"/>
    </location>
</feature>
<dbReference type="EC" id="3.5.4.4" evidence="3"/>